<evidence type="ECO:0000313" key="3">
    <source>
        <dbReference type="Proteomes" id="UP000714275"/>
    </source>
</evidence>
<evidence type="ECO:0000256" key="1">
    <source>
        <dbReference type="SAM" id="SignalP"/>
    </source>
</evidence>
<organism evidence="2 3">
    <name type="scientific">Suillus placidus</name>
    <dbReference type="NCBI Taxonomy" id="48579"/>
    <lineage>
        <taxon>Eukaryota</taxon>
        <taxon>Fungi</taxon>
        <taxon>Dikarya</taxon>
        <taxon>Basidiomycota</taxon>
        <taxon>Agaricomycotina</taxon>
        <taxon>Agaricomycetes</taxon>
        <taxon>Agaricomycetidae</taxon>
        <taxon>Boletales</taxon>
        <taxon>Suillineae</taxon>
        <taxon>Suillaceae</taxon>
        <taxon>Suillus</taxon>
    </lineage>
</organism>
<evidence type="ECO:0000313" key="2">
    <source>
        <dbReference type="EMBL" id="KAG1769449.1"/>
    </source>
</evidence>
<dbReference type="Proteomes" id="UP000714275">
    <property type="component" value="Unassembled WGS sequence"/>
</dbReference>
<feature type="signal peptide" evidence="1">
    <location>
        <begin position="1"/>
        <end position="26"/>
    </location>
</feature>
<gene>
    <name evidence="2" type="ORF">EV702DRAFT_698229</name>
</gene>
<protein>
    <recommendedName>
        <fullName evidence="4">Secreted protein</fullName>
    </recommendedName>
</protein>
<proteinExistence type="predicted"/>
<keyword evidence="1" id="KW-0732">Signal</keyword>
<dbReference type="EMBL" id="JABBWD010000072">
    <property type="protein sequence ID" value="KAG1769449.1"/>
    <property type="molecule type" value="Genomic_DNA"/>
</dbReference>
<accession>A0A9P7CXJ2</accession>
<sequence length="108" mass="12048">MITVNATVTLLSLLLGVSWVPKFCRSSESHPYHPTHGSPADAAQVGTRVSLTVSYPRSSSAMSPDGMGTIDHNEASRWSLVRTCRRRNAKSDLLHKIRIFRFACFWES</sequence>
<keyword evidence="3" id="KW-1185">Reference proteome</keyword>
<comment type="caution">
    <text evidence="2">The sequence shown here is derived from an EMBL/GenBank/DDBJ whole genome shotgun (WGS) entry which is preliminary data.</text>
</comment>
<reference evidence="2" key="1">
    <citation type="journal article" date="2020" name="New Phytol.">
        <title>Comparative genomics reveals dynamic genome evolution in host specialist ectomycorrhizal fungi.</title>
        <authorList>
            <person name="Lofgren L.A."/>
            <person name="Nguyen N.H."/>
            <person name="Vilgalys R."/>
            <person name="Ruytinx J."/>
            <person name="Liao H.L."/>
            <person name="Branco S."/>
            <person name="Kuo A."/>
            <person name="LaButti K."/>
            <person name="Lipzen A."/>
            <person name="Andreopoulos W."/>
            <person name="Pangilinan J."/>
            <person name="Riley R."/>
            <person name="Hundley H."/>
            <person name="Na H."/>
            <person name="Barry K."/>
            <person name="Grigoriev I.V."/>
            <person name="Stajich J.E."/>
            <person name="Kennedy P.G."/>
        </authorList>
    </citation>
    <scope>NUCLEOTIDE SEQUENCE</scope>
    <source>
        <strain evidence="2">DOB743</strain>
    </source>
</reference>
<name>A0A9P7CXJ2_9AGAM</name>
<evidence type="ECO:0008006" key="4">
    <source>
        <dbReference type="Google" id="ProtNLM"/>
    </source>
</evidence>
<dbReference type="AlphaFoldDB" id="A0A9P7CXJ2"/>
<feature type="chain" id="PRO_5040270788" description="Secreted protein" evidence="1">
    <location>
        <begin position="27"/>
        <end position="108"/>
    </location>
</feature>